<dbReference type="RefSeq" id="WP_341408338.1">
    <property type="nucleotide sequence ID" value="NZ_JBBUTH010000001.1"/>
</dbReference>
<evidence type="ECO:0000256" key="1">
    <source>
        <dbReference type="ARBA" id="ARBA00004141"/>
    </source>
</evidence>
<dbReference type="InterPro" id="IPR050638">
    <property type="entry name" value="AA-Vitamin_Transporters"/>
</dbReference>
<evidence type="ECO:0000256" key="2">
    <source>
        <dbReference type="ARBA" id="ARBA00007362"/>
    </source>
</evidence>
<dbReference type="Proteomes" id="UP001365405">
    <property type="component" value="Unassembled WGS sequence"/>
</dbReference>
<dbReference type="PANTHER" id="PTHR32322">
    <property type="entry name" value="INNER MEMBRANE TRANSPORTER"/>
    <property type="match status" value="1"/>
</dbReference>
<evidence type="ECO:0000259" key="7">
    <source>
        <dbReference type="Pfam" id="PF00892"/>
    </source>
</evidence>
<gene>
    <name evidence="8" type="ORF">AACH10_00220</name>
</gene>
<evidence type="ECO:0000313" key="8">
    <source>
        <dbReference type="EMBL" id="MEK8048659.1"/>
    </source>
</evidence>
<feature type="transmembrane region" description="Helical" evidence="6">
    <location>
        <begin position="82"/>
        <end position="103"/>
    </location>
</feature>
<reference evidence="8 9" key="1">
    <citation type="submission" date="2024-04" db="EMBL/GenBank/DDBJ databases">
        <title>Novel species of the genus Ideonella isolated from streams.</title>
        <authorList>
            <person name="Lu H."/>
        </authorList>
    </citation>
    <scope>NUCLEOTIDE SEQUENCE [LARGE SCALE GENOMIC DNA]</scope>
    <source>
        <strain evidence="8 9">DXS22W</strain>
    </source>
</reference>
<keyword evidence="5 6" id="KW-0472">Membrane</keyword>
<feature type="transmembrane region" description="Helical" evidence="6">
    <location>
        <begin position="137"/>
        <end position="155"/>
    </location>
</feature>
<feature type="transmembrane region" description="Helical" evidence="6">
    <location>
        <begin position="232"/>
        <end position="251"/>
    </location>
</feature>
<dbReference type="SUPFAM" id="SSF103481">
    <property type="entry name" value="Multidrug resistance efflux transporter EmrE"/>
    <property type="match status" value="2"/>
</dbReference>
<dbReference type="EMBL" id="JBBUTH010000001">
    <property type="protein sequence ID" value="MEK8048659.1"/>
    <property type="molecule type" value="Genomic_DNA"/>
</dbReference>
<keyword evidence="4 6" id="KW-1133">Transmembrane helix</keyword>
<proteinExistence type="inferred from homology"/>
<sequence length="311" mass="32027">MSAGPGAGQGSRSPALGLLLGIAAMAMFGLTVPMTQLATGTAAAPQLSPLFVTSARAVVAAGCSATLLLATRAGWPTRSQWAMLALAALGNAIGYPLLLALALRTETSQHAAVIIGLAPLMTSAVAALAWRQRVAAGFWACAVAGCALVVAFSLWRAHQAGQGFTPSTADAGLALGVLAASVGYVAGARITPALGAERVICWVTLAALPVTLPLALWSGAQQPAFGSVVPSAWAGFAYVSLFSMWIGFFAWYRALAWGDAVRVSQVQLLQPFFAMLFAWPIHGQPVATESLGFGLAVVATVWLGRRLSQPR</sequence>
<dbReference type="InterPro" id="IPR000620">
    <property type="entry name" value="EamA_dom"/>
</dbReference>
<feature type="transmembrane region" description="Helical" evidence="6">
    <location>
        <begin position="53"/>
        <end position="70"/>
    </location>
</feature>
<comment type="subcellular location">
    <subcellularLocation>
        <location evidence="1">Membrane</location>
        <topology evidence="1">Multi-pass membrane protein</topology>
    </subcellularLocation>
</comment>
<dbReference type="Pfam" id="PF00892">
    <property type="entry name" value="EamA"/>
    <property type="match status" value="2"/>
</dbReference>
<keyword evidence="3 6" id="KW-0812">Transmembrane</keyword>
<protein>
    <submittedName>
        <fullName evidence="8">DMT family transporter</fullName>
    </submittedName>
</protein>
<feature type="domain" description="EamA" evidence="7">
    <location>
        <begin position="172"/>
        <end position="302"/>
    </location>
</feature>
<feature type="domain" description="EamA" evidence="7">
    <location>
        <begin position="16"/>
        <end position="147"/>
    </location>
</feature>
<evidence type="ECO:0000256" key="6">
    <source>
        <dbReference type="SAM" id="Phobius"/>
    </source>
</evidence>
<evidence type="ECO:0000313" key="9">
    <source>
        <dbReference type="Proteomes" id="UP001365405"/>
    </source>
</evidence>
<name>A0ABU9C9V2_9BURK</name>
<comment type="caution">
    <text evidence="8">The sequence shown here is derived from an EMBL/GenBank/DDBJ whole genome shotgun (WGS) entry which is preliminary data.</text>
</comment>
<evidence type="ECO:0000256" key="3">
    <source>
        <dbReference type="ARBA" id="ARBA00022692"/>
    </source>
</evidence>
<evidence type="ECO:0000256" key="5">
    <source>
        <dbReference type="ARBA" id="ARBA00023136"/>
    </source>
</evidence>
<dbReference type="PANTHER" id="PTHR32322:SF2">
    <property type="entry name" value="EAMA DOMAIN-CONTAINING PROTEIN"/>
    <property type="match status" value="1"/>
</dbReference>
<feature type="transmembrane region" description="Helical" evidence="6">
    <location>
        <begin position="167"/>
        <end position="187"/>
    </location>
</feature>
<keyword evidence="9" id="KW-1185">Reference proteome</keyword>
<feature type="transmembrane region" description="Helical" evidence="6">
    <location>
        <begin position="199"/>
        <end position="220"/>
    </location>
</feature>
<organism evidence="8 9">
    <name type="scientific">Pseudaquabacterium inlustre</name>
    <dbReference type="NCBI Taxonomy" id="2984192"/>
    <lineage>
        <taxon>Bacteria</taxon>
        <taxon>Pseudomonadati</taxon>
        <taxon>Pseudomonadota</taxon>
        <taxon>Betaproteobacteria</taxon>
        <taxon>Burkholderiales</taxon>
        <taxon>Sphaerotilaceae</taxon>
        <taxon>Pseudaquabacterium</taxon>
    </lineage>
</organism>
<evidence type="ECO:0000256" key="4">
    <source>
        <dbReference type="ARBA" id="ARBA00022989"/>
    </source>
</evidence>
<feature type="transmembrane region" description="Helical" evidence="6">
    <location>
        <begin position="109"/>
        <end position="130"/>
    </location>
</feature>
<comment type="similarity">
    <text evidence="2">Belongs to the EamA transporter family.</text>
</comment>
<dbReference type="InterPro" id="IPR037185">
    <property type="entry name" value="EmrE-like"/>
</dbReference>
<accession>A0ABU9C9V2</accession>